<comment type="caution">
    <text evidence="3">The sequence shown here is derived from an EMBL/GenBank/DDBJ whole genome shotgun (WGS) entry which is preliminary data.</text>
</comment>
<dbReference type="AlphaFoldDB" id="A0AAN7GLJ5"/>
<proteinExistence type="inferred from homology"/>
<dbReference type="GO" id="GO:0051410">
    <property type="term" value="P:detoxification of nitrogen compound"/>
    <property type="evidence" value="ECO:0007669"/>
    <property type="project" value="TreeGrafter"/>
</dbReference>
<dbReference type="PANTHER" id="PTHR46044">
    <property type="entry name" value="NITRILASE"/>
    <property type="match status" value="1"/>
</dbReference>
<dbReference type="EMBL" id="JAXIOK010000024">
    <property type="protein sequence ID" value="KAK4741918.1"/>
    <property type="molecule type" value="Genomic_DNA"/>
</dbReference>
<name>A0AAN7GLJ5_9MYRT</name>
<dbReference type="Pfam" id="PF00795">
    <property type="entry name" value="CN_hydrolase"/>
    <property type="match status" value="1"/>
</dbReference>
<dbReference type="InterPro" id="IPR003010">
    <property type="entry name" value="C-N_Hydrolase"/>
</dbReference>
<dbReference type="CDD" id="cd07564">
    <property type="entry name" value="nitrilases_CHs"/>
    <property type="match status" value="1"/>
</dbReference>
<gene>
    <name evidence="3" type="ORF">SAY87_025506</name>
</gene>
<accession>A0AAN7GLJ5</accession>
<evidence type="ECO:0000256" key="1">
    <source>
        <dbReference type="ARBA" id="ARBA00008129"/>
    </source>
</evidence>
<reference evidence="3 4" key="1">
    <citation type="journal article" date="2023" name="Hortic Res">
        <title>Pangenome of water caltrop reveals structural variations and asymmetric subgenome divergence after allopolyploidization.</title>
        <authorList>
            <person name="Zhang X."/>
            <person name="Chen Y."/>
            <person name="Wang L."/>
            <person name="Yuan Y."/>
            <person name="Fang M."/>
            <person name="Shi L."/>
            <person name="Lu R."/>
            <person name="Comes H.P."/>
            <person name="Ma Y."/>
            <person name="Chen Y."/>
            <person name="Huang G."/>
            <person name="Zhou Y."/>
            <person name="Zheng Z."/>
            <person name="Qiu Y."/>
        </authorList>
    </citation>
    <scope>NUCLEOTIDE SEQUENCE [LARGE SCALE GENOMIC DNA]</scope>
    <source>
        <tissue evidence="3">Roots</tissue>
    </source>
</reference>
<dbReference type="InterPro" id="IPR036526">
    <property type="entry name" value="C-N_Hydrolase_sf"/>
</dbReference>
<sequence>MAMAKTLCPTCLPCQSPATLVAEAMLKLSKVQIHETKHRGKHGEPSDIPKEQEIISSKSMYSRHKFKLTRQVPWLVTANIDLRDDLNALLTSFRLLLELTVFPKAFSGGYPKGLSFTDRTYHAAAIDVPAGCFPRSLCWRVPSGFQLNFGVIIGNRPPKGREEFRKYHASAIDVPGPEVDRLATMAGKYKVYLVMGVIERDGYTLYCTVLFFDPQGGYLGKHWKIIPTALERVIWGFGDGSTIPVFDTPIGKIDVAEEFALYEEDYPRGSGVEIYCAPTADARDVWQASMTHIALEGGCFVLSANQFCCRKDYPPPPEYVFMEAEDDLNPESVVCTGGSVIISPSGTILAGPNYDGEALISADLDLGEIARAKFDFDVVGHYSRPEVLSLVVQDKPANPVTFTSSSSLSETYHRCLRLQKVVRSDCLSLWAALKFQWNFSFFTGKEKNKGAS</sequence>
<dbReference type="Proteomes" id="UP001345219">
    <property type="component" value="Chromosome 19"/>
</dbReference>
<dbReference type="SUPFAM" id="SSF56317">
    <property type="entry name" value="Carbon-nitrogen hydrolase"/>
    <property type="match status" value="1"/>
</dbReference>
<protein>
    <recommendedName>
        <fullName evidence="2">CN hydrolase domain-containing protein</fullName>
    </recommendedName>
</protein>
<dbReference type="Gene3D" id="3.60.110.10">
    <property type="entry name" value="Carbon-nitrogen hydrolase"/>
    <property type="match status" value="1"/>
</dbReference>
<keyword evidence="4" id="KW-1185">Reference proteome</keyword>
<dbReference type="PANTHER" id="PTHR46044:SF1">
    <property type="entry name" value="CN HYDROLASE DOMAIN-CONTAINING PROTEIN"/>
    <property type="match status" value="1"/>
</dbReference>
<dbReference type="InterPro" id="IPR044149">
    <property type="entry name" value="Nitrilases_CHs"/>
</dbReference>
<evidence type="ECO:0000313" key="3">
    <source>
        <dbReference type="EMBL" id="KAK4741918.1"/>
    </source>
</evidence>
<dbReference type="GO" id="GO:0000257">
    <property type="term" value="F:nitrilase activity"/>
    <property type="evidence" value="ECO:0007669"/>
    <property type="project" value="TreeGrafter"/>
</dbReference>
<dbReference type="PROSITE" id="PS50263">
    <property type="entry name" value="CN_HYDROLASE"/>
    <property type="match status" value="1"/>
</dbReference>
<feature type="domain" description="CN hydrolase" evidence="2">
    <location>
        <begin position="64"/>
        <end position="366"/>
    </location>
</feature>
<evidence type="ECO:0000313" key="4">
    <source>
        <dbReference type="Proteomes" id="UP001345219"/>
    </source>
</evidence>
<organism evidence="3 4">
    <name type="scientific">Trapa incisa</name>
    <dbReference type="NCBI Taxonomy" id="236973"/>
    <lineage>
        <taxon>Eukaryota</taxon>
        <taxon>Viridiplantae</taxon>
        <taxon>Streptophyta</taxon>
        <taxon>Embryophyta</taxon>
        <taxon>Tracheophyta</taxon>
        <taxon>Spermatophyta</taxon>
        <taxon>Magnoliopsida</taxon>
        <taxon>eudicotyledons</taxon>
        <taxon>Gunneridae</taxon>
        <taxon>Pentapetalae</taxon>
        <taxon>rosids</taxon>
        <taxon>malvids</taxon>
        <taxon>Myrtales</taxon>
        <taxon>Lythraceae</taxon>
        <taxon>Trapa</taxon>
    </lineage>
</organism>
<dbReference type="GO" id="GO:0018822">
    <property type="term" value="F:nitrile hydratase activity"/>
    <property type="evidence" value="ECO:0007669"/>
    <property type="project" value="TreeGrafter"/>
</dbReference>
<comment type="similarity">
    <text evidence="1">Belongs to the carbon-nitrogen hydrolase superfamily. Nitrilase family.</text>
</comment>
<evidence type="ECO:0000259" key="2">
    <source>
        <dbReference type="PROSITE" id="PS50263"/>
    </source>
</evidence>